<accession>A0AAW1YRE7</accession>
<reference evidence="1 2" key="1">
    <citation type="journal article" date="2023" name="G3 (Bethesda)">
        <title>A chromosome-length genome assembly and annotation of blackberry (Rubus argutus, cv. 'Hillquist').</title>
        <authorList>
            <person name="Bruna T."/>
            <person name="Aryal R."/>
            <person name="Dudchenko O."/>
            <person name="Sargent D.J."/>
            <person name="Mead D."/>
            <person name="Buti M."/>
            <person name="Cavallini A."/>
            <person name="Hytonen T."/>
            <person name="Andres J."/>
            <person name="Pham M."/>
            <person name="Weisz D."/>
            <person name="Mascagni F."/>
            <person name="Usai G."/>
            <person name="Natali L."/>
            <person name="Bassil N."/>
            <person name="Fernandez G.E."/>
            <person name="Lomsadze A."/>
            <person name="Armour M."/>
            <person name="Olukolu B."/>
            <person name="Poorten T."/>
            <person name="Britton C."/>
            <person name="Davik J."/>
            <person name="Ashrafi H."/>
            <person name="Aiden E.L."/>
            <person name="Borodovsky M."/>
            <person name="Worthington M."/>
        </authorList>
    </citation>
    <scope>NUCLEOTIDE SEQUENCE [LARGE SCALE GENOMIC DNA]</scope>
    <source>
        <strain evidence="1">PI 553951</strain>
    </source>
</reference>
<name>A0AAW1YRE7_RUBAR</name>
<evidence type="ECO:0000313" key="2">
    <source>
        <dbReference type="Proteomes" id="UP001457282"/>
    </source>
</evidence>
<comment type="caution">
    <text evidence="1">The sequence shown here is derived from an EMBL/GenBank/DDBJ whole genome shotgun (WGS) entry which is preliminary data.</text>
</comment>
<proteinExistence type="predicted"/>
<gene>
    <name evidence="1" type="ORF">M0R45_006573</name>
</gene>
<dbReference type="AlphaFoldDB" id="A0AAW1YRE7"/>
<keyword evidence="2" id="KW-1185">Reference proteome</keyword>
<evidence type="ECO:0000313" key="1">
    <source>
        <dbReference type="EMBL" id="KAK9951113.1"/>
    </source>
</evidence>
<dbReference type="EMBL" id="JBEDUW010000001">
    <property type="protein sequence ID" value="KAK9951113.1"/>
    <property type="molecule type" value="Genomic_DNA"/>
</dbReference>
<organism evidence="1 2">
    <name type="scientific">Rubus argutus</name>
    <name type="common">Southern blackberry</name>
    <dbReference type="NCBI Taxonomy" id="59490"/>
    <lineage>
        <taxon>Eukaryota</taxon>
        <taxon>Viridiplantae</taxon>
        <taxon>Streptophyta</taxon>
        <taxon>Embryophyta</taxon>
        <taxon>Tracheophyta</taxon>
        <taxon>Spermatophyta</taxon>
        <taxon>Magnoliopsida</taxon>
        <taxon>eudicotyledons</taxon>
        <taxon>Gunneridae</taxon>
        <taxon>Pentapetalae</taxon>
        <taxon>rosids</taxon>
        <taxon>fabids</taxon>
        <taxon>Rosales</taxon>
        <taxon>Rosaceae</taxon>
        <taxon>Rosoideae</taxon>
        <taxon>Rosoideae incertae sedis</taxon>
        <taxon>Rubus</taxon>
    </lineage>
</organism>
<protein>
    <submittedName>
        <fullName evidence="1">Uncharacterized protein</fullName>
    </submittedName>
</protein>
<dbReference type="Proteomes" id="UP001457282">
    <property type="component" value="Unassembled WGS sequence"/>
</dbReference>
<sequence length="122" mass="12554">MSPASIPPKPSTQTTLSFSLPASLHQSSSLCRNSPPSLKSPASQSTAASYSSALLAATVLYCKYPDAVVSRTSACPKAVDADNKPTTDAIVASSAVPPALHLATANRVDPALSQISCFRLSH</sequence>